<reference evidence="2" key="1">
    <citation type="journal article" date="2013" name="Genetics">
        <title>The draft genome and transcriptome of Panagrellus redivivus are shaped by the harsh demands of a free-living lifestyle.</title>
        <authorList>
            <person name="Srinivasan J."/>
            <person name="Dillman A.R."/>
            <person name="Macchietto M.G."/>
            <person name="Heikkinen L."/>
            <person name="Lakso M."/>
            <person name="Fracchia K.M."/>
            <person name="Antoshechkin I."/>
            <person name="Mortazavi A."/>
            <person name="Wong G."/>
            <person name="Sternberg P.W."/>
        </authorList>
    </citation>
    <scope>NUCLEOTIDE SEQUENCE [LARGE SCALE GENOMIC DNA]</scope>
    <source>
        <strain evidence="2">MT8872</strain>
    </source>
</reference>
<organism evidence="2 3">
    <name type="scientific">Panagrellus redivivus</name>
    <name type="common">Microworm</name>
    <dbReference type="NCBI Taxonomy" id="6233"/>
    <lineage>
        <taxon>Eukaryota</taxon>
        <taxon>Metazoa</taxon>
        <taxon>Ecdysozoa</taxon>
        <taxon>Nematoda</taxon>
        <taxon>Chromadorea</taxon>
        <taxon>Rhabditida</taxon>
        <taxon>Tylenchina</taxon>
        <taxon>Panagrolaimomorpha</taxon>
        <taxon>Panagrolaimoidea</taxon>
        <taxon>Panagrolaimidae</taxon>
        <taxon>Panagrellus</taxon>
    </lineage>
</organism>
<dbReference type="Proteomes" id="UP000492821">
    <property type="component" value="Unassembled WGS sequence"/>
</dbReference>
<name>A0A7E4VSR3_PANRE</name>
<reference evidence="3" key="2">
    <citation type="submission" date="2020-10" db="UniProtKB">
        <authorList>
            <consortium name="WormBaseParasite"/>
        </authorList>
    </citation>
    <scope>IDENTIFICATION</scope>
</reference>
<accession>A0A7E4VSR3</accession>
<feature type="compositionally biased region" description="Polar residues" evidence="1">
    <location>
        <begin position="7"/>
        <end position="16"/>
    </location>
</feature>
<evidence type="ECO:0000313" key="3">
    <source>
        <dbReference type="WBParaSite" id="Pan_g2835.t1"/>
    </source>
</evidence>
<evidence type="ECO:0000256" key="1">
    <source>
        <dbReference type="SAM" id="MobiDB-lite"/>
    </source>
</evidence>
<protein>
    <submittedName>
        <fullName evidence="3">Sec2p domain-containing protein</fullName>
    </submittedName>
</protein>
<dbReference type="AlphaFoldDB" id="A0A7E4VSR3"/>
<evidence type="ECO:0000313" key="2">
    <source>
        <dbReference type="Proteomes" id="UP000492821"/>
    </source>
</evidence>
<dbReference type="WBParaSite" id="Pan_g2835.t1">
    <property type="protein sequence ID" value="Pan_g2835.t1"/>
    <property type="gene ID" value="Pan_g2835"/>
</dbReference>
<feature type="compositionally biased region" description="Basic and acidic residues" evidence="1">
    <location>
        <begin position="128"/>
        <end position="148"/>
    </location>
</feature>
<feature type="region of interest" description="Disordered" evidence="1">
    <location>
        <begin position="1"/>
        <end position="65"/>
    </location>
</feature>
<proteinExistence type="predicted"/>
<feature type="region of interest" description="Disordered" evidence="1">
    <location>
        <begin position="127"/>
        <end position="150"/>
    </location>
</feature>
<sequence length="179" mass="20006">MVAENAPETNSSSSSVVDEPATTPAPAPAPTATATEPRIRLRQKTPITAPRVGAPEVTTTPYVGTGNPAAVLQRTMEALYEAPPEIEDNNEEIRKLDSQLDHLNDYMEKVEERLKEHNERITAMLQEQKAEREKRRQSFHERMQATKQEDDDFQAQLAALLNRVDVSRKRGTVIESSDA</sequence>
<keyword evidence="2" id="KW-1185">Reference proteome</keyword>